<name>A0ABY1ZNC0_9GAMM</name>
<evidence type="ECO:0000313" key="3">
    <source>
        <dbReference type="Proteomes" id="UP000313645"/>
    </source>
</evidence>
<dbReference type="Gene3D" id="3.40.50.2300">
    <property type="match status" value="2"/>
</dbReference>
<feature type="chain" id="PRO_5046485542" evidence="1">
    <location>
        <begin position="36"/>
        <end position="328"/>
    </location>
</feature>
<comment type="caution">
    <text evidence="2">The sequence shown here is derived from an EMBL/GenBank/DDBJ whole genome shotgun (WGS) entry which is preliminary data.</text>
</comment>
<protein>
    <submittedName>
        <fullName evidence="2">ABC transporter substrate-binding protein</fullName>
    </submittedName>
</protein>
<accession>A0ABY1ZNC0</accession>
<reference evidence="2 3" key="1">
    <citation type="submission" date="2019-02" db="EMBL/GenBank/DDBJ databases">
        <title>Marinobacter halodurans sp. nov., a marine bacterium isolated from sea tidal flat.</title>
        <authorList>
            <person name="Yoo Y."/>
            <person name="Lee D.W."/>
            <person name="Kim B.S."/>
            <person name="Kim J.-J."/>
        </authorList>
    </citation>
    <scope>NUCLEOTIDE SEQUENCE [LARGE SCALE GENOMIC DNA]</scope>
    <source>
        <strain evidence="2 3">YJ-S3-2</strain>
    </source>
</reference>
<feature type="signal peptide" evidence="1">
    <location>
        <begin position="1"/>
        <end position="35"/>
    </location>
</feature>
<dbReference type="InterPro" id="IPR007487">
    <property type="entry name" value="ABC_transpt-TYRBP-like"/>
</dbReference>
<organism evidence="2 3">
    <name type="scientific">Marinobacter halodurans</name>
    <dbReference type="NCBI Taxonomy" id="2528979"/>
    <lineage>
        <taxon>Bacteria</taxon>
        <taxon>Pseudomonadati</taxon>
        <taxon>Pseudomonadota</taxon>
        <taxon>Gammaproteobacteria</taxon>
        <taxon>Pseudomonadales</taxon>
        <taxon>Marinobacteraceae</taxon>
        <taxon>Marinobacter</taxon>
    </lineage>
</organism>
<gene>
    <name evidence="2" type="ORF">EZI54_10175</name>
</gene>
<keyword evidence="1" id="KW-0732">Signal</keyword>
<evidence type="ECO:0000313" key="2">
    <source>
        <dbReference type="EMBL" id="TBW56005.1"/>
    </source>
</evidence>
<proteinExistence type="predicted"/>
<evidence type="ECO:0000256" key="1">
    <source>
        <dbReference type="SAM" id="SignalP"/>
    </source>
</evidence>
<sequence length="328" mass="36599">MFFRRSLTIVRRIRQSARRALCPLLALLWLSPVWAQGTLHAADDGRSHVVFLAGSENISFNLVFRKRLEEALPEGIRIARYATDAAKKSPDSLILTLGASRLNDVVQQNPDSPVLALMVTEDQFSQYQELDNPSVTAVYLNPPLKRQALLGRQILPQATRVALLARAGKEQQYSELADSLAEYGLELRVFTVEDRQSLVSTLSRALNYGDFLLGTPDPEIYNRQTIKHILLTAYRHNRILIGPERAFVQAGALASTYTSTNTIVSDAAKTISDYVRSGQLPRPHYPTRFSVLFNEQVARSLNIPLPDRESVLQALQRLESSSTGVGNE</sequence>
<dbReference type="RefSeq" id="WP_131481607.1">
    <property type="nucleotide sequence ID" value="NZ_SJDL01000013.1"/>
</dbReference>
<dbReference type="Proteomes" id="UP000313645">
    <property type="component" value="Unassembled WGS sequence"/>
</dbReference>
<dbReference type="EMBL" id="SJDL01000013">
    <property type="protein sequence ID" value="TBW56005.1"/>
    <property type="molecule type" value="Genomic_DNA"/>
</dbReference>
<keyword evidence="3" id="KW-1185">Reference proteome</keyword>
<dbReference type="PANTHER" id="PTHR35271:SF1">
    <property type="entry name" value="ABC TRANSPORTER, SUBSTRATE-BINDING LIPOPROTEIN"/>
    <property type="match status" value="1"/>
</dbReference>
<dbReference type="PANTHER" id="PTHR35271">
    <property type="entry name" value="ABC TRANSPORTER, SUBSTRATE-BINDING LIPOPROTEIN-RELATED"/>
    <property type="match status" value="1"/>
</dbReference>